<dbReference type="Proteomes" id="UP000796761">
    <property type="component" value="Unassembled WGS sequence"/>
</dbReference>
<evidence type="ECO:0000313" key="1">
    <source>
        <dbReference type="EMBL" id="TRZ14623.1"/>
    </source>
</evidence>
<protein>
    <submittedName>
        <fullName evidence="1">Uncharacterized protein</fullName>
    </submittedName>
</protein>
<accession>A0A8K1GAE6</accession>
<gene>
    <name evidence="1" type="ORF">HGM15179_012505</name>
</gene>
<reference evidence="1" key="1">
    <citation type="submission" date="2019-04" db="EMBL/GenBank/DDBJ databases">
        <title>Genome assembly of Zosterops borbonicus 15179.</title>
        <authorList>
            <person name="Leroy T."/>
            <person name="Anselmetti Y."/>
            <person name="Tilak M.-K."/>
            <person name="Nabholz B."/>
        </authorList>
    </citation>
    <scope>NUCLEOTIDE SEQUENCE</scope>
    <source>
        <strain evidence="1">HGM_15179</strain>
        <tissue evidence="1">Muscle</tissue>
    </source>
</reference>
<dbReference type="SUPFAM" id="SSF103657">
    <property type="entry name" value="BAR/IMD domain-like"/>
    <property type="match status" value="1"/>
</dbReference>
<dbReference type="OrthoDB" id="10070851at2759"/>
<keyword evidence="2" id="KW-1185">Reference proteome</keyword>
<organism evidence="1 2">
    <name type="scientific">Zosterops borbonicus</name>
    <dbReference type="NCBI Taxonomy" id="364589"/>
    <lineage>
        <taxon>Eukaryota</taxon>
        <taxon>Metazoa</taxon>
        <taxon>Chordata</taxon>
        <taxon>Craniata</taxon>
        <taxon>Vertebrata</taxon>
        <taxon>Euteleostomi</taxon>
        <taxon>Archelosauria</taxon>
        <taxon>Archosauria</taxon>
        <taxon>Dinosauria</taxon>
        <taxon>Saurischia</taxon>
        <taxon>Theropoda</taxon>
        <taxon>Coelurosauria</taxon>
        <taxon>Aves</taxon>
        <taxon>Neognathae</taxon>
        <taxon>Neoaves</taxon>
        <taxon>Telluraves</taxon>
        <taxon>Australaves</taxon>
        <taxon>Passeriformes</taxon>
        <taxon>Sylvioidea</taxon>
        <taxon>Zosteropidae</taxon>
        <taxon>Zosterops</taxon>
    </lineage>
</organism>
<comment type="caution">
    <text evidence="1">The sequence shown here is derived from an EMBL/GenBank/DDBJ whole genome shotgun (WGS) entry which is preliminary data.</text>
</comment>
<evidence type="ECO:0000313" key="2">
    <source>
        <dbReference type="Proteomes" id="UP000796761"/>
    </source>
</evidence>
<dbReference type="InterPro" id="IPR027267">
    <property type="entry name" value="AH/BAR_dom_sf"/>
</dbReference>
<name>A0A8K1GAE6_9PASS</name>
<dbReference type="EMBL" id="SWJQ01000423">
    <property type="protein sequence ID" value="TRZ14623.1"/>
    <property type="molecule type" value="Genomic_DNA"/>
</dbReference>
<sequence>MDYVLKVLALLEAQAAFFSRGHQGATETREYRARLGAQLERGELEGARRRRDLEQRHHLLLQQDLSQEEVGVASEGAGPVATPIEGYLYKRARNAFRTWSRSDEFKVSLTVEESQWNVASLVVAAVLID</sequence>
<proteinExistence type="predicted"/>
<dbReference type="Gene3D" id="1.20.1270.60">
    <property type="entry name" value="Arfaptin homology (AH) domain/BAR domain"/>
    <property type="match status" value="1"/>
</dbReference>
<dbReference type="AlphaFoldDB" id="A0A8K1GAE6"/>